<dbReference type="InterPro" id="IPR010090">
    <property type="entry name" value="Phage_tape_meas"/>
</dbReference>
<feature type="transmembrane region" description="Helical" evidence="2">
    <location>
        <begin position="503"/>
        <end position="524"/>
    </location>
</feature>
<evidence type="ECO:0000313" key="5">
    <source>
        <dbReference type="Proteomes" id="UP000821656"/>
    </source>
</evidence>
<name>A0A9Q5GPK7_CLOBE</name>
<gene>
    <name evidence="4" type="ORF">DFH45_001090</name>
</gene>
<feature type="domain" description="Phage tail tape measure protein" evidence="3">
    <location>
        <begin position="121"/>
        <end position="315"/>
    </location>
</feature>
<evidence type="ECO:0000259" key="3">
    <source>
        <dbReference type="Pfam" id="PF10145"/>
    </source>
</evidence>
<feature type="transmembrane region" description="Helical" evidence="2">
    <location>
        <begin position="536"/>
        <end position="562"/>
    </location>
</feature>
<reference evidence="4" key="1">
    <citation type="submission" date="2020-05" db="EMBL/GenBank/DDBJ databases">
        <title>Genomic insights into acetone-butanol-ethanol (ABE) fermentation by sequencing solventogenic clostridia strains.</title>
        <authorList>
            <person name="Brown S."/>
        </authorList>
    </citation>
    <scope>NUCLEOTIDE SEQUENCE</scope>
    <source>
        <strain evidence="4">DJ126</strain>
    </source>
</reference>
<evidence type="ECO:0000256" key="1">
    <source>
        <dbReference type="ARBA" id="ARBA00022612"/>
    </source>
</evidence>
<evidence type="ECO:0000313" key="4">
    <source>
        <dbReference type="EMBL" id="NRV08127.1"/>
    </source>
</evidence>
<proteinExistence type="predicted"/>
<keyword evidence="2" id="KW-1133">Transmembrane helix</keyword>
<protein>
    <submittedName>
        <fullName evidence="4">TP901 family phage tail tape measure protein</fullName>
    </submittedName>
</protein>
<keyword evidence="2" id="KW-0812">Transmembrane</keyword>
<dbReference type="Pfam" id="PF10145">
    <property type="entry name" value="PhageMin_Tail"/>
    <property type="match status" value="1"/>
</dbReference>
<comment type="caution">
    <text evidence="4">The sequence shown here is derived from an EMBL/GenBank/DDBJ whole genome shotgun (WGS) entry which is preliminary data.</text>
</comment>
<dbReference type="RefSeq" id="WP_077304710.1">
    <property type="nucleotide sequence ID" value="NZ_CP016090.1"/>
</dbReference>
<dbReference type="NCBIfam" id="TIGR01760">
    <property type="entry name" value="tape_meas_TP901"/>
    <property type="match status" value="1"/>
</dbReference>
<dbReference type="EMBL" id="JABSXK010000001">
    <property type="protein sequence ID" value="NRV08127.1"/>
    <property type="molecule type" value="Genomic_DNA"/>
</dbReference>
<dbReference type="PANTHER" id="PTHR37813">
    <property type="entry name" value="FELS-2 PROPHAGE PROTEIN"/>
    <property type="match status" value="1"/>
</dbReference>
<accession>A0A9Q5GPK7</accession>
<dbReference type="PANTHER" id="PTHR37813:SF1">
    <property type="entry name" value="FELS-2 PROPHAGE PROTEIN"/>
    <property type="match status" value="1"/>
</dbReference>
<evidence type="ECO:0000256" key="2">
    <source>
        <dbReference type="SAM" id="Phobius"/>
    </source>
</evidence>
<keyword evidence="1" id="KW-1188">Viral release from host cell</keyword>
<sequence length="703" mass="76139">MSSKVINTILNLKDNFSDTIQNVAKNTQGFKSGMKDTEDQAVKMKKTVSEAFNTVKESMLRGIGFGAGMDIWEFMKEGIVETVTFGNELQKSLNGVMTSSGLAETGMDRMKNVMLDIYNDNFGENFEEIGEALKAVGEQTGYTGDDLKGLTENAIALKDTFGYEVKESVRSASTLMKQFGIDGDEAFNLIAQGKQGGLDFSGEMLDSINEYSVQFKKLGLNAEDMFNILSAGSAEGAFNLDKVGDAIKEFSIRAIDGSKTTADGFSQLGFNADDLAAKFAQGGDSAKDTFEDVITALSNMKDPLKQSQIGVELFGTQFEDLGINVIESLGNVDGEISNTYDALAQINKIKYNDVGSAFEGIKRNIQTSVLIPISDAALPRLNDFANWFRNNIPEIKEDVSGVTDTFLSVGGSIIDRVVPSIGDLIGSASNLAKTIYDNVVPAFSSVTPDSWDSVSDAVSGIVDGATDVVNFVNDNWPTIQPIIEGITGSIIAWKLAIMGVNTWIAITTFITSAWGTIELMIWGIKNATTAWEGAQWLLNVAMDANPIGVVALAIAGLGFAIYEVVKHFQEICDWAKKAWEWLKKWNDTPAEDKNVTVTSYGQTIDKSDNLNKSVLSFGQNATGTHYWPGGPTRMNEFGNGEMAILPSGSKVIPAGQTDKILNNSSASIIVQLTVQGNMIGNEEFADQVGQHIFNKLYYQMVNS</sequence>
<organism evidence="4 5">
    <name type="scientific">Clostridium beijerinckii</name>
    <name type="common">Clostridium MP</name>
    <dbReference type="NCBI Taxonomy" id="1520"/>
    <lineage>
        <taxon>Bacteria</taxon>
        <taxon>Bacillati</taxon>
        <taxon>Bacillota</taxon>
        <taxon>Clostridia</taxon>
        <taxon>Eubacteriales</taxon>
        <taxon>Clostridiaceae</taxon>
        <taxon>Clostridium</taxon>
    </lineage>
</organism>
<dbReference type="AlphaFoldDB" id="A0A9Q5GPK7"/>
<dbReference type="Proteomes" id="UP000821656">
    <property type="component" value="Unassembled WGS sequence"/>
</dbReference>
<keyword evidence="2" id="KW-0472">Membrane</keyword>